<keyword evidence="4" id="KW-1185">Reference proteome</keyword>
<sequence length="348" mass="40114">MKKRILLQVSLLLLSQWCLAQSSISEFNRKDPVKLEKKEEDNRKSERTIMIYGNPIKMNELRVSGIDTNFLNSRLDQEALRELNDSISNIYQLLNSQAIESQKAINKKEKDIKEIIAINKKMQNSIKELQEKRDDLQRLVEKTNKIMLMQKDSLQRVQSKLIENRNAISTNFVGLARVRYFETAKDLEKQYTELKAKVDDIKKTFEKDSIVSKDDIKKKILKDTLLAVSKNIIKIDNFRDTLTLSIGNDTAIVNIRRMEGIRKTSNQLIQASYSKLDALYLLKSVSKVDDNDNITSLIETLPSIVATSAFFVPTVSLLGSFTKNFLLMFRYLEALLMPILPNLIIFEN</sequence>
<name>A0A916Z1S4_9BACT</name>
<dbReference type="AlphaFoldDB" id="A0A916Z1S4"/>
<proteinExistence type="predicted"/>
<evidence type="ECO:0000313" key="3">
    <source>
        <dbReference type="EMBL" id="GGD71907.1"/>
    </source>
</evidence>
<protein>
    <submittedName>
        <fullName evidence="3">Uncharacterized protein</fullName>
    </submittedName>
</protein>
<feature type="coiled-coil region" evidence="1">
    <location>
        <begin position="177"/>
        <end position="204"/>
    </location>
</feature>
<accession>A0A916Z1S4</accession>
<dbReference type="EMBL" id="BMKK01000009">
    <property type="protein sequence ID" value="GGD71907.1"/>
    <property type="molecule type" value="Genomic_DNA"/>
</dbReference>
<keyword evidence="2" id="KW-0732">Signal</keyword>
<organism evidence="3 4">
    <name type="scientific">Emticicia aquatilis</name>
    <dbReference type="NCBI Taxonomy" id="1537369"/>
    <lineage>
        <taxon>Bacteria</taxon>
        <taxon>Pseudomonadati</taxon>
        <taxon>Bacteroidota</taxon>
        <taxon>Cytophagia</taxon>
        <taxon>Cytophagales</taxon>
        <taxon>Leadbetterellaceae</taxon>
        <taxon>Emticicia</taxon>
    </lineage>
</organism>
<reference evidence="3" key="2">
    <citation type="submission" date="2020-09" db="EMBL/GenBank/DDBJ databases">
        <authorList>
            <person name="Sun Q."/>
            <person name="Zhou Y."/>
        </authorList>
    </citation>
    <scope>NUCLEOTIDE SEQUENCE</scope>
    <source>
        <strain evidence="3">CGMCC 1.15958</strain>
    </source>
</reference>
<feature type="chain" id="PRO_5036779241" evidence="2">
    <location>
        <begin position="21"/>
        <end position="348"/>
    </location>
</feature>
<dbReference type="RefSeq" id="WP_188768761.1">
    <property type="nucleotide sequence ID" value="NZ_BMKK01000009.1"/>
</dbReference>
<dbReference type="Proteomes" id="UP000609064">
    <property type="component" value="Unassembled WGS sequence"/>
</dbReference>
<feature type="signal peptide" evidence="2">
    <location>
        <begin position="1"/>
        <end position="20"/>
    </location>
</feature>
<reference evidence="3" key="1">
    <citation type="journal article" date="2014" name="Int. J. Syst. Evol. Microbiol.">
        <title>Complete genome sequence of Corynebacterium casei LMG S-19264T (=DSM 44701T), isolated from a smear-ripened cheese.</title>
        <authorList>
            <consortium name="US DOE Joint Genome Institute (JGI-PGF)"/>
            <person name="Walter F."/>
            <person name="Albersmeier A."/>
            <person name="Kalinowski J."/>
            <person name="Ruckert C."/>
        </authorList>
    </citation>
    <scope>NUCLEOTIDE SEQUENCE</scope>
    <source>
        <strain evidence="3">CGMCC 1.15958</strain>
    </source>
</reference>
<gene>
    <name evidence="3" type="ORF">GCM10011514_40040</name>
</gene>
<feature type="coiled-coil region" evidence="1">
    <location>
        <begin position="112"/>
        <end position="146"/>
    </location>
</feature>
<keyword evidence="1" id="KW-0175">Coiled coil</keyword>
<evidence type="ECO:0000313" key="4">
    <source>
        <dbReference type="Proteomes" id="UP000609064"/>
    </source>
</evidence>
<evidence type="ECO:0000256" key="2">
    <source>
        <dbReference type="SAM" id="SignalP"/>
    </source>
</evidence>
<comment type="caution">
    <text evidence="3">The sequence shown here is derived from an EMBL/GenBank/DDBJ whole genome shotgun (WGS) entry which is preliminary data.</text>
</comment>
<evidence type="ECO:0000256" key="1">
    <source>
        <dbReference type="SAM" id="Coils"/>
    </source>
</evidence>